<organism evidence="11 12">
    <name type="scientific">Pseudodesulfovibrio nedwellii</name>
    <dbReference type="NCBI Taxonomy" id="2973072"/>
    <lineage>
        <taxon>Bacteria</taxon>
        <taxon>Pseudomonadati</taxon>
        <taxon>Thermodesulfobacteriota</taxon>
        <taxon>Desulfovibrionia</taxon>
        <taxon>Desulfovibrionales</taxon>
        <taxon>Desulfovibrionaceae</taxon>
    </lineage>
</organism>
<sequence length="364" mass="39272">MSILVINPGSTSTKLALFENGQSVAAQEIQHRKSELADFARVTDQFDFRVQATRDFLKTAGGDEIQLRAVAGRGGLLHPVKGGVYEVCDDMADDLRNARYGEHPCNLGGLMARAFGREYDVPAYVVDPVVTDEMMDKARLTGLPAIRRRSLFHALNQRGMARIVADKLGIAYENGNFIVCHMGGGISIGAHRQGKVVDVLNGLDGEGPFTPERTGSLPLIPVLHMVRDGEVSFDKMEQAVLRRGGLFAHLGTNDPREIVARIEEGDESAQLVFKAFAYAVARSVCSMVPALVHGDDGPDLAAVILTGGLARSEPLTAEIGRQISHLAPVYVEPGEIEMVSLALGAEKALEGEERVQSYVRDAVA</sequence>
<evidence type="ECO:0000256" key="2">
    <source>
        <dbReference type="ARBA" id="ARBA00008748"/>
    </source>
</evidence>
<dbReference type="RefSeq" id="WP_281760418.1">
    <property type="nucleotide sequence ID" value="NZ_AP026709.1"/>
</dbReference>
<dbReference type="Pfam" id="PF00871">
    <property type="entry name" value="Acetate_kinase"/>
    <property type="match status" value="1"/>
</dbReference>
<evidence type="ECO:0000256" key="9">
    <source>
        <dbReference type="HAMAP-Rule" id="MF_00542"/>
    </source>
</evidence>
<comment type="similarity">
    <text evidence="2 9 10">Belongs to the acetokinase family.</text>
</comment>
<comment type="subcellular location">
    <subcellularLocation>
        <location evidence="1 9">Cytoplasm</location>
    </subcellularLocation>
</comment>
<evidence type="ECO:0000256" key="5">
    <source>
        <dbReference type="ARBA" id="ARBA00022741"/>
    </source>
</evidence>
<evidence type="ECO:0000256" key="1">
    <source>
        <dbReference type="ARBA" id="ARBA00004496"/>
    </source>
</evidence>
<dbReference type="Gene3D" id="3.30.420.40">
    <property type="match status" value="2"/>
</dbReference>
<dbReference type="CDD" id="cd24011">
    <property type="entry name" value="ASKHA_NBD_BK"/>
    <property type="match status" value="1"/>
</dbReference>
<keyword evidence="6 9" id="KW-0418">Kinase</keyword>
<evidence type="ECO:0000256" key="10">
    <source>
        <dbReference type="RuleBase" id="RU003835"/>
    </source>
</evidence>
<reference evidence="11 12" key="1">
    <citation type="submission" date="2022-08" db="EMBL/GenBank/DDBJ databases">
        <title>Genome Sequence of the sulphate-reducing bacterium, Pseudodesulfovibrio sp. SYK.</title>
        <authorList>
            <person name="Kondo R."/>
            <person name="Kataoka T."/>
        </authorList>
    </citation>
    <scope>NUCLEOTIDE SEQUENCE [LARGE SCALE GENOMIC DNA]</scope>
    <source>
        <strain evidence="11 12">SYK</strain>
    </source>
</reference>
<dbReference type="PROSITE" id="PS01076">
    <property type="entry name" value="ACETATE_KINASE_2"/>
    <property type="match status" value="1"/>
</dbReference>
<dbReference type="NCBIfam" id="TIGR02707">
    <property type="entry name" value="butyr_kinase"/>
    <property type="match status" value="1"/>
</dbReference>
<dbReference type="PROSITE" id="PS01075">
    <property type="entry name" value="ACETATE_KINASE_1"/>
    <property type="match status" value="1"/>
</dbReference>
<dbReference type="PANTHER" id="PTHR21060">
    <property type="entry name" value="ACETATE KINASE"/>
    <property type="match status" value="1"/>
</dbReference>
<keyword evidence="12" id="KW-1185">Reference proteome</keyword>
<dbReference type="PANTHER" id="PTHR21060:SF3">
    <property type="entry name" value="BUTYRATE KINASE 2-RELATED"/>
    <property type="match status" value="1"/>
</dbReference>
<evidence type="ECO:0000256" key="4">
    <source>
        <dbReference type="ARBA" id="ARBA00022679"/>
    </source>
</evidence>
<accession>A0ABM8B2R7</accession>
<gene>
    <name evidence="9 11" type="primary">buk</name>
    <name evidence="11" type="ORF">SYK_22680</name>
</gene>
<dbReference type="EMBL" id="AP026709">
    <property type="protein sequence ID" value="BDQ37908.1"/>
    <property type="molecule type" value="Genomic_DNA"/>
</dbReference>
<protein>
    <recommendedName>
        <fullName evidence="9">Probable butyrate kinase</fullName>
        <shortName evidence="9">BK</shortName>
        <ecNumber evidence="9">2.7.2.7</ecNumber>
    </recommendedName>
    <alternativeName>
        <fullName evidence="9">Branched-chain carboxylic acid kinase</fullName>
    </alternativeName>
</protein>
<dbReference type="SUPFAM" id="SSF53067">
    <property type="entry name" value="Actin-like ATPase domain"/>
    <property type="match status" value="2"/>
</dbReference>
<evidence type="ECO:0000256" key="7">
    <source>
        <dbReference type="ARBA" id="ARBA00022840"/>
    </source>
</evidence>
<comment type="catalytic activity">
    <reaction evidence="8 9">
        <text>butanoate + ATP = butanoyl phosphate + ADP</text>
        <dbReference type="Rhea" id="RHEA:13585"/>
        <dbReference type="ChEBI" id="CHEBI:17968"/>
        <dbReference type="ChEBI" id="CHEBI:30616"/>
        <dbReference type="ChEBI" id="CHEBI:58079"/>
        <dbReference type="ChEBI" id="CHEBI:456216"/>
        <dbReference type="EC" id="2.7.2.7"/>
    </reaction>
</comment>
<evidence type="ECO:0000256" key="8">
    <source>
        <dbReference type="ARBA" id="ARBA00048596"/>
    </source>
</evidence>
<proteinExistence type="inferred from homology"/>
<dbReference type="GO" id="GO:0016301">
    <property type="term" value="F:kinase activity"/>
    <property type="evidence" value="ECO:0007669"/>
    <property type="project" value="UniProtKB-KW"/>
</dbReference>
<keyword evidence="3 9" id="KW-0963">Cytoplasm</keyword>
<evidence type="ECO:0000256" key="3">
    <source>
        <dbReference type="ARBA" id="ARBA00022490"/>
    </source>
</evidence>
<dbReference type="InterPro" id="IPR043129">
    <property type="entry name" value="ATPase_NBD"/>
</dbReference>
<keyword evidence="4 9" id="KW-0808">Transferase</keyword>
<keyword evidence="7 9" id="KW-0067">ATP-binding</keyword>
<dbReference type="NCBIfam" id="NF002834">
    <property type="entry name" value="PRK03011.1-5"/>
    <property type="match status" value="1"/>
</dbReference>
<dbReference type="InterPro" id="IPR000890">
    <property type="entry name" value="Aliphatic_acid_kin_short-chain"/>
</dbReference>
<evidence type="ECO:0000313" key="11">
    <source>
        <dbReference type="EMBL" id="BDQ37908.1"/>
    </source>
</evidence>
<evidence type="ECO:0000256" key="6">
    <source>
        <dbReference type="ARBA" id="ARBA00022777"/>
    </source>
</evidence>
<dbReference type="Proteomes" id="UP001317742">
    <property type="component" value="Chromosome"/>
</dbReference>
<keyword evidence="5 9" id="KW-0547">Nucleotide-binding</keyword>
<name>A0ABM8B2R7_9BACT</name>
<evidence type="ECO:0000313" key="12">
    <source>
        <dbReference type="Proteomes" id="UP001317742"/>
    </source>
</evidence>
<dbReference type="HAMAP" id="MF_00542">
    <property type="entry name" value="Butyrate_kinase"/>
    <property type="match status" value="1"/>
</dbReference>
<dbReference type="PRINTS" id="PR00471">
    <property type="entry name" value="ACETATEKNASE"/>
</dbReference>
<dbReference type="PIRSF" id="PIRSF036458">
    <property type="entry name" value="Butyrate_kin"/>
    <property type="match status" value="1"/>
</dbReference>
<dbReference type="EC" id="2.7.2.7" evidence="9"/>
<dbReference type="InterPro" id="IPR011245">
    <property type="entry name" value="Butyrate_kin"/>
</dbReference>
<dbReference type="InterPro" id="IPR023865">
    <property type="entry name" value="Aliphatic_acid_kinase_CS"/>
</dbReference>